<dbReference type="InterPro" id="IPR006311">
    <property type="entry name" value="TAT_signal"/>
</dbReference>
<dbReference type="SUPFAM" id="SSF56219">
    <property type="entry name" value="DNase I-like"/>
    <property type="match status" value="1"/>
</dbReference>
<dbReference type="InterPro" id="IPR036691">
    <property type="entry name" value="Endo/exonu/phosph_ase_sf"/>
</dbReference>
<feature type="chain" id="PRO_5035216154" evidence="2">
    <location>
        <begin position="28"/>
        <end position="777"/>
    </location>
</feature>
<dbReference type="CDD" id="cd04486">
    <property type="entry name" value="YhcR_OBF_like"/>
    <property type="match status" value="1"/>
</dbReference>
<evidence type="ECO:0000256" key="1">
    <source>
        <dbReference type="SAM" id="MobiDB-lite"/>
    </source>
</evidence>
<dbReference type="Pfam" id="PF00932">
    <property type="entry name" value="LTD"/>
    <property type="match status" value="1"/>
</dbReference>
<organism evidence="4 5">
    <name type="scientific">Virgisporangium aurantiacum</name>
    <dbReference type="NCBI Taxonomy" id="175570"/>
    <lineage>
        <taxon>Bacteria</taxon>
        <taxon>Bacillati</taxon>
        <taxon>Actinomycetota</taxon>
        <taxon>Actinomycetes</taxon>
        <taxon>Micromonosporales</taxon>
        <taxon>Micromonosporaceae</taxon>
        <taxon>Virgisporangium</taxon>
    </lineage>
</organism>
<evidence type="ECO:0000259" key="3">
    <source>
        <dbReference type="PROSITE" id="PS51841"/>
    </source>
</evidence>
<keyword evidence="4" id="KW-0540">Nuclease</keyword>
<keyword evidence="4" id="KW-0255">Endonuclease</keyword>
<feature type="region of interest" description="Disordered" evidence="1">
    <location>
        <begin position="174"/>
        <end position="210"/>
    </location>
</feature>
<evidence type="ECO:0000313" key="4">
    <source>
        <dbReference type="EMBL" id="GIJ53958.1"/>
    </source>
</evidence>
<sequence>MQRRTLAAAAAAATVAASLAAVSPAAAASPDVVISQVYGGGGNSGATYTNDFIELHNRSGSPVDVTGWSVQYASAAGTTWQVTVLSGTIAPNSFFLVQEGAGAGGTTPLPTPDISGSIAMSATAGKVALSTASAALGCGADCDAAPGVRDFVGYGTANDFEGAAAAPGLSNTTAALRGAGNDTDQNGTDFSSAAPSPRNAGSGPPEEPTDRLIREVQGAGHVSPLTGDLVRVAGIVTATYSRGFYIQDPAPDSDPATSEGVLVFTSSAPAVARGDSVSVVGRVSEFRPGGDANNLTVTQLGSPTVTVVARGIEVPAPVLVGPGGRRAPAAVRTDAPGDVEASANFNVTTNALDFYESLEGMQVRVVDSVASGPTTSNGELTVLPGGQGSPRTVRGGIRYTYADPNSERVILDDNITRMPAADTGDFLPGPVDAVVDYSFGNFKFNVLAAPTVVDRGPVREVTRQQRPGELAVATYNVENLDPGDPVEKFDRLAAGIVTSLASPDLLALEEVQDNNGATDNGVVAADQTYATLIAAITRAGGPTYQFRQIDPGNKTDGGEPGGNIRVGFLFRTDRGLSFVDRPGGGTDTAVGVERTGFFRAALTASPGRIDPTNPAFAASRKPLAGEFRFNGKPLFVVANHFNSKGGDQPLFGRFQPPTRSSEVQRHAQATIVKSFIDDIRGINPLANVIVLGDVNDFEFSETVDILTHDLFMWDLPRLLPPAERYTYVFDGNSQVLDHILISLPLLLRGFDHDVVHTNAEYADQASDHDPQVVRLRL</sequence>
<dbReference type="RefSeq" id="WP_203988469.1">
    <property type="nucleotide sequence ID" value="NZ_BOPG01000009.1"/>
</dbReference>
<protein>
    <submittedName>
        <fullName evidence="4">Endonuclease</fullName>
    </submittedName>
</protein>
<proteinExistence type="predicted"/>
<dbReference type="PROSITE" id="PS51318">
    <property type="entry name" value="TAT"/>
    <property type="match status" value="1"/>
</dbReference>
<feature type="domain" description="LTD" evidence="3">
    <location>
        <begin position="20"/>
        <end position="156"/>
    </location>
</feature>
<reference evidence="4" key="1">
    <citation type="submission" date="2021-01" db="EMBL/GenBank/DDBJ databases">
        <title>Whole genome shotgun sequence of Virgisporangium aurantiacum NBRC 16421.</title>
        <authorList>
            <person name="Komaki H."/>
            <person name="Tamura T."/>
        </authorList>
    </citation>
    <scope>NUCLEOTIDE SEQUENCE</scope>
    <source>
        <strain evidence="4">NBRC 16421</strain>
    </source>
</reference>
<dbReference type="InterPro" id="IPR036415">
    <property type="entry name" value="Lamin_tail_dom_sf"/>
</dbReference>
<keyword evidence="4" id="KW-0378">Hydrolase</keyword>
<dbReference type="EMBL" id="BOPG01000009">
    <property type="protein sequence ID" value="GIJ53958.1"/>
    <property type="molecule type" value="Genomic_DNA"/>
</dbReference>
<gene>
    <name evidence="4" type="ORF">Vau01_014740</name>
</gene>
<dbReference type="GO" id="GO:0004519">
    <property type="term" value="F:endonuclease activity"/>
    <property type="evidence" value="ECO:0007669"/>
    <property type="project" value="UniProtKB-KW"/>
</dbReference>
<dbReference type="PANTHER" id="PTHR42834:SF1">
    <property type="entry name" value="ENDONUCLEASE_EXONUCLEASE_PHOSPHATASE FAMILY PROTEIN (AFU_ORTHOLOGUE AFUA_3G09210)"/>
    <property type="match status" value="1"/>
</dbReference>
<dbReference type="PANTHER" id="PTHR42834">
    <property type="entry name" value="ENDONUCLEASE/EXONUCLEASE/PHOSPHATASE FAMILY PROTEIN (AFU_ORTHOLOGUE AFUA_3G09210)"/>
    <property type="match status" value="1"/>
</dbReference>
<dbReference type="Gene3D" id="3.60.10.10">
    <property type="entry name" value="Endonuclease/exonuclease/phosphatase"/>
    <property type="match status" value="1"/>
</dbReference>
<accession>A0A8J3Z0A5</accession>
<name>A0A8J3Z0A5_9ACTN</name>
<evidence type="ECO:0000313" key="5">
    <source>
        <dbReference type="Proteomes" id="UP000612585"/>
    </source>
</evidence>
<dbReference type="SUPFAM" id="SSF74853">
    <property type="entry name" value="Lamin A/C globular tail domain"/>
    <property type="match status" value="1"/>
</dbReference>
<comment type="caution">
    <text evidence="4">The sequence shown here is derived from an EMBL/GenBank/DDBJ whole genome shotgun (WGS) entry which is preliminary data.</text>
</comment>
<keyword evidence="5" id="KW-1185">Reference proteome</keyword>
<dbReference type="InterPro" id="IPR001322">
    <property type="entry name" value="Lamin_tail_dom"/>
</dbReference>
<dbReference type="Proteomes" id="UP000612585">
    <property type="component" value="Unassembled WGS sequence"/>
</dbReference>
<feature type="compositionally biased region" description="Polar residues" evidence="1">
    <location>
        <begin position="182"/>
        <end position="194"/>
    </location>
</feature>
<feature type="signal peptide" evidence="2">
    <location>
        <begin position="1"/>
        <end position="27"/>
    </location>
</feature>
<evidence type="ECO:0000256" key="2">
    <source>
        <dbReference type="SAM" id="SignalP"/>
    </source>
</evidence>
<dbReference type="AlphaFoldDB" id="A0A8J3Z0A5"/>
<dbReference type="PROSITE" id="PS51841">
    <property type="entry name" value="LTD"/>
    <property type="match status" value="1"/>
</dbReference>
<keyword evidence="2" id="KW-0732">Signal</keyword>